<sequence length="222" mass="25453">EKPLFISTVAFSDNHNSQVCVAYNLRFHPLLQQLCSTIEKQSVLSVQVYVGQYLPDWRPEQDYRQSYSVSCALGGGVLRDLSHELDYLSWLFGPWQALTALGGHYSSLAGDSDDMFCLLLKLERCPAVVLQMNYLDRTGRREIMINTDQHTYHLDLVKQVFSQDQEPVTSFSLERDETYRSQHRDILENQGKSCCSLPEGLEVLRIIDAAENTAENQSWLKR</sequence>
<gene>
    <name evidence="2" type="ORF">METZ01_LOCUS478702</name>
</gene>
<dbReference type="AlphaFoldDB" id="A0A383C2H9"/>
<feature type="domain" description="GFO/IDH/MocA-like oxidoreductase" evidence="1">
    <location>
        <begin position="45"/>
        <end position="146"/>
    </location>
</feature>
<evidence type="ECO:0000313" key="2">
    <source>
        <dbReference type="EMBL" id="SVE25848.1"/>
    </source>
</evidence>
<dbReference type="Pfam" id="PF22725">
    <property type="entry name" value="GFO_IDH_MocA_C3"/>
    <property type="match status" value="1"/>
</dbReference>
<evidence type="ECO:0000259" key="1">
    <source>
        <dbReference type="Pfam" id="PF22725"/>
    </source>
</evidence>
<organism evidence="2">
    <name type="scientific">marine metagenome</name>
    <dbReference type="NCBI Taxonomy" id="408172"/>
    <lineage>
        <taxon>unclassified sequences</taxon>
        <taxon>metagenomes</taxon>
        <taxon>ecological metagenomes</taxon>
    </lineage>
</organism>
<dbReference type="SUPFAM" id="SSF55347">
    <property type="entry name" value="Glyceraldehyde-3-phosphate dehydrogenase-like, C-terminal domain"/>
    <property type="match status" value="1"/>
</dbReference>
<accession>A0A383C2H9</accession>
<dbReference type="InterPro" id="IPR055170">
    <property type="entry name" value="GFO_IDH_MocA-like_dom"/>
</dbReference>
<dbReference type="EMBL" id="UINC01204911">
    <property type="protein sequence ID" value="SVE25848.1"/>
    <property type="molecule type" value="Genomic_DNA"/>
</dbReference>
<feature type="non-terminal residue" evidence="2">
    <location>
        <position position="1"/>
    </location>
</feature>
<proteinExistence type="predicted"/>
<name>A0A383C2H9_9ZZZZ</name>
<reference evidence="2" key="1">
    <citation type="submission" date="2018-05" db="EMBL/GenBank/DDBJ databases">
        <authorList>
            <person name="Lanie J.A."/>
            <person name="Ng W.-L."/>
            <person name="Kazmierczak K.M."/>
            <person name="Andrzejewski T.M."/>
            <person name="Davidsen T.M."/>
            <person name="Wayne K.J."/>
            <person name="Tettelin H."/>
            <person name="Glass J.I."/>
            <person name="Rusch D."/>
            <person name="Podicherti R."/>
            <person name="Tsui H.-C.T."/>
            <person name="Winkler M.E."/>
        </authorList>
    </citation>
    <scope>NUCLEOTIDE SEQUENCE</scope>
</reference>
<dbReference type="Gene3D" id="3.30.360.10">
    <property type="entry name" value="Dihydrodipicolinate Reductase, domain 2"/>
    <property type="match status" value="1"/>
</dbReference>
<protein>
    <recommendedName>
        <fullName evidence="1">GFO/IDH/MocA-like oxidoreductase domain-containing protein</fullName>
    </recommendedName>
</protein>